<dbReference type="Proteomes" id="UP000622552">
    <property type="component" value="Unassembled WGS sequence"/>
</dbReference>
<evidence type="ECO:0000313" key="2">
    <source>
        <dbReference type="Proteomes" id="UP000622552"/>
    </source>
</evidence>
<comment type="caution">
    <text evidence="1">The sequence shown here is derived from an EMBL/GenBank/DDBJ whole genome shotgun (WGS) entry which is preliminary data.</text>
</comment>
<name>A0A8J7G611_9ACTN</name>
<evidence type="ECO:0000313" key="1">
    <source>
        <dbReference type="EMBL" id="MBG6134328.1"/>
    </source>
</evidence>
<dbReference type="AlphaFoldDB" id="A0A8J7G611"/>
<protein>
    <submittedName>
        <fullName evidence="1">Uncharacterized protein</fullName>
    </submittedName>
</protein>
<dbReference type="EMBL" id="JADOUF010000001">
    <property type="protein sequence ID" value="MBG6134328.1"/>
    <property type="molecule type" value="Genomic_DNA"/>
</dbReference>
<organism evidence="1 2">
    <name type="scientific">Longispora fulva</name>
    <dbReference type="NCBI Taxonomy" id="619741"/>
    <lineage>
        <taxon>Bacteria</taxon>
        <taxon>Bacillati</taxon>
        <taxon>Actinomycetota</taxon>
        <taxon>Actinomycetes</taxon>
        <taxon>Micromonosporales</taxon>
        <taxon>Micromonosporaceae</taxon>
        <taxon>Longispora</taxon>
    </lineage>
</organism>
<accession>A0A8J7G611</accession>
<keyword evidence="2" id="KW-1185">Reference proteome</keyword>
<reference evidence="1" key="1">
    <citation type="submission" date="2020-11" db="EMBL/GenBank/DDBJ databases">
        <title>Sequencing the genomes of 1000 actinobacteria strains.</title>
        <authorList>
            <person name="Klenk H.-P."/>
        </authorList>
    </citation>
    <scope>NUCLEOTIDE SEQUENCE</scope>
    <source>
        <strain evidence="1">DSM 45356</strain>
    </source>
</reference>
<proteinExistence type="predicted"/>
<sequence>MVVAPDEVAAGHRCHGPAATRLDLIDRLRSEVDGK</sequence>
<gene>
    <name evidence="1" type="ORF">IW245_000522</name>
</gene>